<dbReference type="AlphaFoldDB" id="A0A9Q0RKL8"/>
<dbReference type="Proteomes" id="UP001142055">
    <property type="component" value="Chromosome 2"/>
</dbReference>
<evidence type="ECO:0000256" key="2">
    <source>
        <dbReference type="SAM" id="Phobius"/>
    </source>
</evidence>
<evidence type="ECO:0000313" key="4">
    <source>
        <dbReference type="EMBL" id="KAJ6219323.1"/>
    </source>
</evidence>
<sequence>MVSFRFMVIFAFSIALVGSIHSMAIDNGFHDCGNRDNNNDGIINENECADSVQNLIEPINGDENIETNSTTVFNNSTESSNNGTSKSVPKSDTTTTTLKQNDATSTTEVSSHSHTKRDDSTTASPKENSESQSGNNEESTPSPLNTTSQSSKNVSSTSSSVETQNGTRTNDIHLTTKRFSKLPKSSANSTNGAFTYLFIIIPFIINLFFF</sequence>
<reference evidence="4" key="1">
    <citation type="submission" date="2022-12" db="EMBL/GenBank/DDBJ databases">
        <title>Genome assemblies of Blomia tropicalis.</title>
        <authorList>
            <person name="Cui Y."/>
        </authorList>
    </citation>
    <scope>NUCLEOTIDE SEQUENCE</scope>
    <source>
        <tissue evidence="4">Adult mites</tissue>
    </source>
</reference>
<evidence type="ECO:0000313" key="5">
    <source>
        <dbReference type="Proteomes" id="UP001142055"/>
    </source>
</evidence>
<comment type="caution">
    <text evidence="4">The sequence shown here is derived from an EMBL/GenBank/DDBJ whole genome shotgun (WGS) entry which is preliminary data.</text>
</comment>
<feature type="compositionally biased region" description="Low complexity" evidence="1">
    <location>
        <begin position="130"/>
        <end position="164"/>
    </location>
</feature>
<keyword evidence="2" id="KW-1133">Transmembrane helix</keyword>
<feature type="region of interest" description="Disordered" evidence="1">
    <location>
        <begin position="60"/>
        <end position="174"/>
    </location>
</feature>
<gene>
    <name evidence="4" type="ORF">RDWZM_005135</name>
</gene>
<evidence type="ECO:0000256" key="1">
    <source>
        <dbReference type="SAM" id="MobiDB-lite"/>
    </source>
</evidence>
<feature type="transmembrane region" description="Helical" evidence="2">
    <location>
        <begin position="193"/>
        <end position="209"/>
    </location>
</feature>
<feature type="compositionally biased region" description="Polar residues" evidence="1">
    <location>
        <begin position="88"/>
        <end position="103"/>
    </location>
</feature>
<feature type="chain" id="PRO_5040333753" evidence="3">
    <location>
        <begin position="23"/>
        <end position="210"/>
    </location>
</feature>
<keyword evidence="5" id="KW-1185">Reference proteome</keyword>
<proteinExistence type="predicted"/>
<name>A0A9Q0RKL8_BLOTA</name>
<feature type="signal peptide" evidence="3">
    <location>
        <begin position="1"/>
        <end position="22"/>
    </location>
</feature>
<keyword evidence="3" id="KW-0732">Signal</keyword>
<accession>A0A9Q0RKL8</accession>
<protein>
    <submittedName>
        <fullName evidence="4">Uncharacterized protein</fullName>
    </submittedName>
</protein>
<feature type="compositionally biased region" description="Low complexity" evidence="1">
    <location>
        <begin position="74"/>
        <end position="87"/>
    </location>
</feature>
<dbReference type="EMBL" id="JAPWDV010000002">
    <property type="protein sequence ID" value="KAJ6219323.1"/>
    <property type="molecule type" value="Genomic_DNA"/>
</dbReference>
<evidence type="ECO:0000256" key="3">
    <source>
        <dbReference type="SAM" id="SignalP"/>
    </source>
</evidence>
<keyword evidence="2" id="KW-0812">Transmembrane</keyword>
<organism evidence="4 5">
    <name type="scientific">Blomia tropicalis</name>
    <name type="common">Mite</name>
    <dbReference type="NCBI Taxonomy" id="40697"/>
    <lineage>
        <taxon>Eukaryota</taxon>
        <taxon>Metazoa</taxon>
        <taxon>Ecdysozoa</taxon>
        <taxon>Arthropoda</taxon>
        <taxon>Chelicerata</taxon>
        <taxon>Arachnida</taxon>
        <taxon>Acari</taxon>
        <taxon>Acariformes</taxon>
        <taxon>Sarcoptiformes</taxon>
        <taxon>Astigmata</taxon>
        <taxon>Glycyphagoidea</taxon>
        <taxon>Echimyopodidae</taxon>
        <taxon>Blomia</taxon>
    </lineage>
</organism>
<keyword evidence="2" id="KW-0472">Membrane</keyword>